<evidence type="ECO:0000256" key="3">
    <source>
        <dbReference type="ARBA" id="ARBA00022723"/>
    </source>
</evidence>
<dbReference type="Gene3D" id="3.80.30.20">
    <property type="entry name" value="tm_1862 like domain"/>
    <property type="match status" value="1"/>
</dbReference>
<dbReference type="KEGG" id="eaj:Q3M24_17355"/>
<dbReference type="PANTHER" id="PTHR32331:SF0">
    <property type="entry name" value="UPF0313 PROTEIN YGIQ"/>
    <property type="match status" value="1"/>
</dbReference>
<comment type="cofactor">
    <cofactor evidence="6">
        <name>[4Fe-4S] cluster</name>
        <dbReference type="ChEBI" id="CHEBI:49883"/>
    </cofactor>
    <text evidence="6">Binds 1 [4Fe-4S] cluster. The cluster is coordinated with 3 cysteines and an exchangeable S-adenosyl-L-methionine.</text>
</comment>
<name>A0AAU8LT51_9BACT</name>
<dbReference type="PANTHER" id="PTHR32331">
    <property type="entry name" value="UPF0313 PROTEIN YGIQ"/>
    <property type="match status" value="1"/>
</dbReference>
<sequence>MPQPTKTTQAFLPTTQKELRQLGWDRPDIILVSGDAYIDSPFIGTAVIGRVLADAGFRVAIIAQPDLQGEDICRLGEPRLFWGVSGGCVDSMVANRTASGKRRKQDDYTPGGENKRRPDRAVLIYTNLIRSKFKNTCPIVLGGIEASLRRIAHYDYWSKSVRRSILLDAKADFLLYGMAERAVLELATALRDDTDPYTIRGLCYPASERPEGHLLLPSYEEAKGDTLQGKKAFTRMFRRFYENNDPITAQGLAQLHGTRWLIQNPPQPHLSPEELDHVHSLDYQLDLHPFHQQQGNVRALETIRFSLATHRGCYGECNFCAIAVHQGRTIVQRTRKSILAEAHRLLKHPGFKGRIHDVGGPTANMYGVECRKKRSKGACLEKRCLFPEKCKALQVDHSEQLRLLEELRQLKGVKQVVVSSGIRYDLILADQRNGLAYLRQVVRHHVSGQMKVAPEHCQDNVLACMGKPGRDSLLRFRDLFNKMSAQEGLKQFLTYYIIAAHPGCRQQDMQAMKNFAQQELKVLPRQVQIFTPTPSTWSTLMYWTGENPFTGQPCFVEKDNQAREQQKAVLTGPPQSPHKRQGQNRTFAPKNRQKAGTGTGTRKKGKFTPRRRKG</sequence>
<keyword evidence="1 6" id="KW-0004">4Fe-4S</keyword>
<feature type="region of interest" description="Disordered" evidence="7">
    <location>
        <begin position="96"/>
        <end position="115"/>
    </location>
</feature>
<dbReference type="InterPro" id="IPR023404">
    <property type="entry name" value="rSAM_horseshoe"/>
</dbReference>
<feature type="binding site" evidence="6">
    <location>
        <position position="317"/>
    </location>
    <ligand>
        <name>[4Fe-4S] cluster</name>
        <dbReference type="ChEBI" id="CHEBI:49883"/>
        <note>4Fe-4S-S-AdoMet</note>
    </ligand>
</feature>
<dbReference type="PROSITE" id="PS51918">
    <property type="entry name" value="RADICAL_SAM"/>
    <property type="match status" value="1"/>
</dbReference>
<dbReference type="GO" id="GO:0005506">
    <property type="term" value="F:iron ion binding"/>
    <property type="evidence" value="ECO:0007669"/>
    <property type="project" value="UniProtKB-UniRule"/>
</dbReference>
<dbReference type="InterPro" id="IPR007197">
    <property type="entry name" value="rSAM"/>
</dbReference>
<dbReference type="SFLD" id="SFLDS00029">
    <property type="entry name" value="Radical_SAM"/>
    <property type="match status" value="1"/>
</dbReference>
<dbReference type="InterPro" id="IPR022946">
    <property type="entry name" value="UPF0313"/>
</dbReference>
<evidence type="ECO:0000256" key="5">
    <source>
        <dbReference type="ARBA" id="ARBA00023014"/>
    </source>
</evidence>
<feature type="region of interest" description="Disordered" evidence="7">
    <location>
        <begin position="562"/>
        <end position="614"/>
    </location>
</feature>
<dbReference type="Pfam" id="PF08497">
    <property type="entry name" value="Radical_SAM_N"/>
    <property type="match status" value="1"/>
</dbReference>
<dbReference type="InterPro" id="IPR058240">
    <property type="entry name" value="rSAM_sf"/>
</dbReference>
<evidence type="ECO:0000313" key="9">
    <source>
        <dbReference type="EMBL" id="XCN72060.1"/>
    </source>
</evidence>
<keyword evidence="2 6" id="KW-0949">S-adenosyl-L-methionine</keyword>
<feature type="binding site" evidence="6">
    <location>
        <position position="320"/>
    </location>
    <ligand>
        <name>[4Fe-4S] cluster</name>
        <dbReference type="ChEBI" id="CHEBI:49883"/>
        <note>4Fe-4S-S-AdoMet</note>
    </ligand>
</feature>
<dbReference type="SUPFAM" id="SSF102114">
    <property type="entry name" value="Radical SAM enzymes"/>
    <property type="match status" value="1"/>
</dbReference>
<evidence type="ECO:0000256" key="1">
    <source>
        <dbReference type="ARBA" id="ARBA00022485"/>
    </source>
</evidence>
<dbReference type="AlphaFoldDB" id="A0AAU8LT51"/>
<dbReference type="NCBIfam" id="TIGR03904">
    <property type="entry name" value="SAM_YgiQ"/>
    <property type="match status" value="1"/>
</dbReference>
<comment type="similarity">
    <text evidence="6">Belongs to the UPF0313 family.</text>
</comment>
<proteinExistence type="inferred from homology"/>
<feature type="domain" description="Radical SAM core" evidence="8">
    <location>
        <begin position="299"/>
        <end position="574"/>
    </location>
</feature>
<dbReference type="SFLD" id="SFLDG01069">
    <property type="entry name" value="UPF0313"/>
    <property type="match status" value="1"/>
</dbReference>
<dbReference type="GO" id="GO:0051539">
    <property type="term" value="F:4 iron, 4 sulfur cluster binding"/>
    <property type="evidence" value="ECO:0007669"/>
    <property type="project" value="UniProtKB-KW"/>
</dbReference>
<dbReference type="HAMAP" id="MF_01251">
    <property type="entry name" value="UPF0313"/>
    <property type="match status" value="1"/>
</dbReference>
<protein>
    <submittedName>
        <fullName evidence="9">YgiQ family radical SAM protein</fullName>
    </submittedName>
</protein>
<accession>A0AAU8LT51</accession>
<feature type="compositionally biased region" description="Basic residues" evidence="7">
    <location>
        <begin position="601"/>
        <end position="614"/>
    </location>
</feature>
<dbReference type="SFLD" id="SFLDG01082">
    <property type="entry name" value="B12-binding_domain_containing"/>
    <property type="match status" value="1"/>
</dbReference>
<organism evidence="9">
    <name type="scientific">Candidatus Electrothrix aestuarii</name>
    <dbReference type="NCBI Taxonomy" id="3062594"/>
    <lineage>
        <taxon>Bacteria</taxon>
        <taxon>Pseudomonadati</taxon>
        <taxon>Thermodesulfobacteriota</taxon>
        <taxon>Desulfobulbia</taxon>
        <taxon>Desulfobulbales</taxon>
        <taxon>Desulfobulbaceae</taxon>
        <taxon>Candidatus Electrothrix</taxon>
    </lineage>
</organism>
<dbReference type="GO" id="GO:0003824">
    <property type="term" value="F:catalytic activity"/>
    <property type="evidence" value="ECO:0007669"/>
    <property type="project" value="InterPro"/>
</dbReference>
<evidence type="ECO:0000256" key="7">
    <source>
        <dbReference type="SAM" id="MobiDB-lite"/>
    </source>
</evidence>
<reference evidence="9" key="1">
    <citation type="journal article" date="2024" name="Syst. Appl. Microbiol.">
        <title>First single-strain enrichments of Electrothrix cable bacteria, description of E. aestuarii sp. nov. and E. rattekaaiensis sp. nov., and proposal of a cable bacteria taxonomy following the rules of the SeqCode.</title>
        <authorList>
            <person name="Plum-Jensen L.E."/>
            <person name="Schramm A."/>
            <person name="Marshall I.P.G."/>
        </authorList>
    </citation>
    <scope>NUCLEOTIDE SEQUENCE</scope>
    <source>
        <strain evidence="9">Rat1</strain>
    </source>
</reference>
<gene>
    <name evidence="9" type="ORF">Q3M24_17355</name>
</gene>
<evidence type="ECO:0000259" key="8">
    <source>
        <dbReference type="PROSITE" id="PS51918"/>
    </source>
</evidence>
<reference evidence="9" key="2">
    <citation type="submission" date="2024-06" db="EMBL/GenBank/DDBJ databases">
        <authorList>
            <person name="Plum-Jensen L.E."/>
            <person name="Schramm A."/>
            <person name="Marshall I.P.G."/>
        </authorList>
    </citation>
    <scope>NUCLEOTIDE SEQUENCE</scope>
    <source>
        <strain evidence="9">Rat1</strain>
    </source>
</reference>
<evidence type="ECO:0000256" key="4">
    <source>
        <dbReference type="ARBA" id="ARBA00023004"/>
    </source>
</evidence>
<feature type="binding site" evidence="6">
    <location>
        <position position="313"/>
    </location>
    <ligand>
        <name>[4Fe-4S] cluster</name>
        <dbReference type="ChEBI" id="CHEBI:49883"/>
        <note>4Fe-4S-S-AdoMet</note>
    </ligand>
</feature>
<dbReference type="EMBL" id="CP159373">
    <property type="protein sequence ID" value="XCN72060.1"/>
    <property type="molecule type" value="Genomic_DNA"/>
</dbReference>
<dbReference type="InterPro" id="IPR013704">
    <property type="entry name" value="UPF0313_N"/>
</dbReference>
<evidence type="ECO:0000256" key="2">
    <source>
        <dbReference type="ARBA" id="ARBA00022691"/>
    </source>
</evidence>
<dbReference type="InterPro" id="IPR020612">
    <property type="entry name" value="Methylthiotransferase_CS"/>
</dbReference>
<dbReference type="PROSITE" id="PS01278">
    <property type="entry name" value="MTTASE_RADICAL"/>
    <property type="match status" value="1"/>
</dbReference>
<keyword evidence="4 6" id="KW-0408">Iron</keyword>
<evidence type="ECO:0000256" key="6">
    <source>
        <dbReference type="HAMAP-Rule" id="MF_01251"/>
    </source>
</evidence>
<keyword evidence="3 6" id="KW-0479">Metal-binding</keyword>
<keyword evidence="5 6" id="KW-0411">Iron-sulfur</keyword>